<name>A0A086SVW5_HAPC1</name>
<proteinExistence type="predicted"/>
<dbReference type="AlphaFoldDB" id="A0A086SVW5"/>
<evidence type="ECO:0000313" key="3">
    <source>
        <dbReference type="Proteomes" id="UP000029964"/>
    </source>
</evidence>
<dbReference type="PANTHER" id="PTHR36448">
    <property type="entry name" value="BLR7373 PROTEIN"/>
    <property type="match status" value="1"/>
</dbReference>
<dbReference type="Proteomes" id="UP000029964">
    <property type="component" value="Unassembled WGS sequence"/>
</dbReference>
<dbReference type="EMBL" id="JPKY01000138">
    <property type="protein sequence ID" value="KFH41247.1"/>
    <property type="molecule type" value="Genomic_DNA"/>
</dbReference>
<dbReference type="PANTHER" id="PTHR36448:SF2">
    <property type="entry name" value="CUPIN TYPE-1 DOMAIN-CONTAINING PROTEIN"/>
    <property type="match status" value="1"/>
</dbReference>
<accession>A0A086SVW5</accession>
<dbReference type="InterPro" id="IPR014710">
    <property type="entry name" value="RmlC-like_jellyroll"/>
</dbReference>
<protein>
    <recommendedName>
        <fullName evidence="1">Cupin type-1 domain-containing protein</fullName>
    </recommendedName>
</protein>
<comment type="caution">
    <text evidence="2">The sequence shown here is derived from an EMBL/GenBank/DDBJ whole genome shotgun (WGS) entry which is preliminary data.</text>
</comment>
<evidence type="ECO:0000313" key="2">
    <source>
        <dbReference type="EMBL" id="KFH41247.1"/>
    </source>
</evidence>
<dbReference type="InterPro" id="IPR011051">
    <property type="entry name" value="RmlC_Cupin_sf"/>
</dbReference>
<organism evidence="2 3">
    <name type="scientific">Hapsidospora chrysogenum (strain ATCC 11550 / CBS 779.69 / DSM 880 / IAM 14645 / JCM 23072 / IMI 49137)</name>
    <name type="common">Acremonium chrysogenum</name>
    <dbReference type="NCBI Taxonomy" id="857340"/>
    <lineage>
        <taxon>Eukaryota</taxon>
        <taxon>Fungi</taxon>
        <taxon>Dikarya</taxon>
        <taxon>Ascomycota</taxon>
        <taxon>Pezizomycotina</taxon>
        <taxon>Sordariomycetes</taxon>
        <taxon>Hypocreomycetidae</taxon>
        <taxon>Hypocreales</taxon>
        <taxon>Bionectriaceae</taxon>
        <taxon>Hapsidospora</taxon>
    </lineage>
</organism>
<feature type="domain" description="Cupin type-1" evidence="1">
    <location>
        <begin position="55"/>
        <end position="116"/>
    </location>
</feature>
<sequence length="174" mass="19541">MAPNPEVYYCSQTSFVPNSRLPVLLYRNVLPHPHSEETAKQFLEKNEWFHGGTWGAISRHHFHPNTHECYAVFQGSSTLLIGVGPLEDETKGQKVSVSAGDAIILPAGVSHCSRGFGGDYRYIGVYPKGSPKWKNEFCRDESRCGELRQEAEHVPVPDWDPVRGYKGPLCELWA</sequence>
<dbReference type="OrthoDB" id="2446447at2759"/>
<reference evidence="3" key="1">
    <citation type="journal article" date="2014" name="Genome Announc.">
        <title>Genome sequence and annotation of Acremonium chrysogenum, producer of the beta-lactam antibiotic cephalosporin C.</title>
        <authorList>
            <person name="Terfehr D."/>
            <person name="Dahlmann T.A."/>
            <person name="Specht T."/>
            <person name="Zadra I."/>
            <person name="Kuernsteiner H."/>
            <person name="Kueck U."/>
        </authorList>
    </citation>
    <scope>NUCLEOTIDE SEQUENCE [LARGE SCALE GENOMIC DNA]</scope>
    <source>
        <strain evidence="3">ATCC 11550 / CBS 779.69 / DSM 880 / IAM 14645 / JCM 23072 / IMI 49137</strain>
    </source>
</reference>
<dbReference type="SUPFAM" id="SSF51182">
    <property type="entry name" value="RmlC-like cupins"/>
    <property type="match status" value="1"/>
</dbReference>
<dbReference type="Pfam" id="PF00190">
    <property type="entry name" value="Cupin_1"/>
    <property type="match status" value="1"/>
</dbReference>
<dbReference type="InterPro" id="IPR006045">
    <property type="entry name" value="Cupin_1"/>
</dbReference>
<evidence type="ECO:0000259" key="1">
    <source>
        <dbReference type="Pfam" id="PF00190"/>
    </source>
</evidence>
<dbReference type="CDD" id="cd02219">
    <property type="entry name" value="cupin_YjlB-like"/>
    <property type="match status" value="1"/>
</dbReference>
<dbReference type="HOGENOM" id="CLU_084522_1_0_1"/>
<gene>
    <name evidence="2" type="ORF">ACRE_080350</name>
</gene>
<dbReference type="InterPro" id="IPR047121">
    <property type="entry name" value="YjiB-like"/>
</dbReference>
<keyword evidence="3" id="KW-1185">Reference proteome</keyword>
<dbReference type="Gene3D" id="2.60.120.10">
    <property type="entry name" value="Jelly Rolls"/>
    <property type="match status" value="1"/>
</dbReference>